<keyword evidence="1" id="KW-0812">Transmembrane</keyword>
<dbReference type="Ensembl" id="ENSSSCT00030054802.1">
    <property type="protein sequence ID" value="ENSSSCP00030025027.1"/>
    <property type="gene ID" value="ENSSSCG00030039379.1"/>
</dbReference>
<protein>
    <submittedName>
        <fullName evidence="2">Uncharacterized protein</fullName>
    </submittedName>
</protein>
<sequence length="211" mass="23865">MNMRVHVSFLSKVLSGYMAKNGIAGSYGSSVYRFLRYLHTDLHSGCTSLHSHQQCRRVPFSPHPLQHLLFVDLLIVAILTGVRSYLRVVLICISLTVRDVEHFFMCLLAICTSSLERCLFSSFAHFSIGLLAFLLLSCISCLYILEIKPLSVASFDTIFSHSVSCIFAFFLVSFAVQKLVSLMRSHWFIFTFISVALETEDWSVLSEVMTT</sequence>
<accession>A0A8D0WQ07</accession>
<dbReference type="Proteomes" id="UP000694570">
    <property type="component" value="Unplaced"/>
</dbReference>
<evidence type="ECO:0000313" key="3">
    <source>
        <dbReference type="Proteomes" id="UP000694570"/>
    </source>
</evidence>
<feature type="transmembrane region" description="Helical" evidence="1">
    <location>
        <begin position="65"/>
        <end position="82"/>
    </location>
</feature>
<evidence type="ECO:0000256" key="1">
    <source>
        <dbReference type="SAM" id="Phobius"/>
    </source>
</evidence>
<keyword evidence="1" id="KW-0472">Membrane</keyword>
<organism evidence="2 3">
    <name type="scientific">Sus scrofa</name>
    <name type="common">Pig</name>
    <dbReference type="NCBI Taxonomy" id="9823"/>
    <lineage>
        <taxon>Eukaryota</taxon>
        <taxon>Metazoa</taxon>
        <taxon>Chordata</taxon>
        <taxon>Craniata</taxon>
        <taxon>Vertebrata</taxon>
        <taxon>Euteleostomi</taxon>
        <taxon>Mammalia</taxon>
        <taxon>Eutheria</taxon>
        <taxon>Laurasiatheria</taxon>
        <taxon>Artiodactyla</taxon>
        <taxon>Suina</taxon>
        <taxon>Suidae</taxon>
        <taxon>Sus</taxon>
    </lineage>
</organism>
<reference evidence="2" key="1">
    <citation type="submission" date="2025-08" db="UniProtKB">
        <authorList>
            <consortium name="Ensembl"/>
        </authorList>
    </citation>
    <scope>IDENTIFICATION</scope>
</reference>
<keyword evidence="1" id="KW-1133">Transmembrane helix</keyword>
<evidence type="ECO:0000313" key="2">
    <source>
        <dbReference type="Ensembl" id="ENSSSCP00030025027.1"/>
    </source>
</evidence>
<feature type="transmembrane region" description="Helical" evidence="1">
    <location>
        <begin position="123"/>
        <end position="145"/>
    </location>
</feature>
<proteinExistence type="predicted"/>
<name>A0A8D0WQ07_PIG</name>
<feature type="transmembrane region" description="Helical" evidence="1">
    <location>
        <begin position="157"/>
        <end position="176"/>
    </location>
</feature>
<dbReference type="AlphaFoldDB" id="A0A8D0WQ07"/>